<feature type="signal peptide" evidence="1">
    <location>
        <begin position="1"/>
        <end position="22"/>
    </location>
</feature>
<organism evidence="3 4">
    <name type="scientific">Caenorhabditis nigoni</name>
    <dbReference type="NCBI Taxonomy" id="1611254"/>
    <lineage>
        <taxon>Eukaryota</taxon>
        <taxon>Metazoa</taxon>
        <taxon>Ecdysozoa</taxon>
        <taxon>Nematoda</taxon>
        <taxon>Chromadorea</taxon>
        <taxon>Rhabditida</taxon>
        <taxon>Rhabditina</taxon>
        <taxon>Rhabditomorpha</taxon>
        <taxon>Rhabditoidea</taxon>
        <taxon>Rhabditidae</taxon>
        <taxon>Peloderinae</taxon>
        <taxon>Caenorhabditis</taxon>
    </lineage>
</organism>
<comment type="caution">
    <text evidence="3">The sequence shown here is derived from an EMBL/GenBank/DDBJ whole genome shotgun (WGS) entry which is preliminary data.</text>
</comment>
<dbReference type="InterPro" id="IPR006583">
    <property type="entry name" value="PAN-3_domain"/>
</dbReference>
<dbReference type="EMBL" id="PDUG01000007">
    <property type="protein sequence ID" value="PIC15012.1"/>
    <property type="molecule type" value="Genomic_DNA"/>
</dbReference>
<dbReference type="AlphaFoldDB" id="A0A2G5SJA5"/>
<gene>
    <name evidence="3" type="ORF">B9Z55_027122</name>
</gene>
<evidence type="ECO:0000259" key="2">
    <source>
        <dbReference type="SMART" id="SM00605"/>
    </source>
</evidence>
<dbReference type="OrthoDB" id="5841182at2759"/>
<keyword evidence="4" id="KW-1185">Reference proteome</keyword>
<evidence type="ECO:0000256" key="1">
    <source>
        <dbReference type="SAM" id="SignalP"/>
    </source>
</evidence>
<evidence type="ECO:0000313" key="4">
    <source>
        <dbReference type="Proteomes" id="UP000230233"/>
    </source>
</evidence>
<protein>
    <recommendedName>
        <fullName evidence="2">PAN-3 domain-containing protein</fullName>
    </recommendedName>
</protein>
<dbReference type="STRING" id="1611254.A0A2G5SJA5"/>
<sequence length="462" mass="53153">MFSNIFLIPLIFLFLTPRNNYADNLKMLKIFGKVNDFDLNTAEIDENCIQTCFSNSDCILAFFNEISKCLLFFYNSTEFLEVVETTRDDGYFVAFKTNLTDPDPNYCPSGVKFPPRIIIDDHLIFWNKYSGGIWHYRKCKPFQRSNPKVTVCIQVFITRVGITQQEAKDYCSWIGWKLIGVANPDEAKWIFDKSMELVPDQKFYEGIWIDGERKTPGYDTCFSDSDCILAFFDKNSKCLLFFYNSTEFLEVEETNRDDGFFVAFKTNLSTSNPDFCPIESEISPKIFLGEDPISWTNTSDSTWQFKKCIGNWKMFKRSDPEITVCMQVFVLGNGTTQKEAENYCRSIGYQVTGVASVNETLWMLSKVWKWIPNLPYYQGIWIDGERKTPGMNNFTWTDGYTVGYRAFEVNNSMMSFHNEIKPSELENCLVVSRTYQPAVINDVACGKGSGADLGVACGYKLE</sequence>
<proteinExistence type="predicted"/>
<evidence type="ECO:0000313" key="3">
    <source>
        <dbReference type="EMBL" id="PIC15012.1"/>
    </source>
</evidence>
<dbReference type="CDD" id="cd00037">
    <property type="entry name" value="CLECT"/>
    <property type="match status" value="1"/>
</dbReference>
<name>A0A2G5SJA5_9PELO</name>
<dbReference type="PANTHER" id="PTHR47629">
    <property type="entry name" value="C-TYPE LECTIN-RELATED"/>
    <property type="match status" value="1"/>
</dbReference>
<dbReference type="Proteomes" id="UP000230233">
    <property type="component" value="Unassembled WGS sequence"/>
</dbReference>
<dbReference type="Gene3D" id="3.10.100.10">
    <property type="entry name" value="Mannose-Binding Protein A, subunit A"/>
    <property type="match status" value="1"/>
</dbReference>
<dbReference type="Pfam" id="PF08277">
    <property type="entry name" value="PAN_3"/>
    <property type="match status" value="2"/>
</dbReference>
<dbReference type="SUPFAM" id="SSF56436">
    <property type="entry name" value="C-type lectin-like"/>
    <property type="match status" value="2"/>
</dbReference>
<keyword evidence="1" id="KW-0732">Signal</keyword>
<dbReference type="PANTHER" id="PTHR47629:SF5">
    <property type="entry name" value="C-TYPE LECTIN-RELATED"/>
    <property type="match status" value="1"/>
</dbReference>
<reference evidence="4" key="1">
    <citation type="submission" date="2017-10" db="EMBL/GenBank/DDBJ databases">
        <title>Rapid genome shrinkage in a self-fertile nematode reveals novel sperm competition proteins.</title>
        <authorList>
            <person name="Yin D."/>
            <person name="Schwarz E.M."/>
            <person name="Thomas C.G."/>
            <person name="Felde R.L."/>
            <person name="Korf I.F."/>
            <person name="Cutter A.D."/>
            <person name="Schartner C.M."/>
            <person name="Ralston E.J."/>
            <person name="Meyer B.J."/>
            <person name="Haag E.S."/>
        </authorList>
    </citation>
    <scope>NUCLEOTIDE SEQUENCE [LARGE SCALE GENOMIC DNA]</scope>
    <source>
        <strain evidence="4">JU1422</strain>
    </source>
</reference>
<accession>A0A2G5SJA5</accession>
<dbReference type="InterPro" id="IPR016186">
    <property type="entry name" value="C-type_lectin-like/link_sf"/>
</dbReference>
<dbReference type="SMART" id="SM00605">
    <property type="entry name" value="CW"/>
    <property type="match status" value="2"/>
</dbReference>
<feature type="domain" description="PAN-3" evidence="2">
    <location>
        <begin position="188"/>
        <end position="304"/>
    </location>
</feature>
<feature type="chain" id="PRO_5013942429" description="PAN-3 domain-containing protein" evidence="1">
    <location>
        <begin position="23"/>
        <end position="462"/>
    </location>
</feature>
<feature type="domain" description="PAN-3" evidence="2">
    <location>
        <begin position="7"/>
        <end position="135"/>
    </location>
</feature>
<dbReference type="InterPro" id="IPR016187">
    <property type="entry name" value="CTDL_fold"/>
</dbReference>